<evidence type="ECO:0000313" key="10">
    <source>
        <dbReference type="Proteomes" id="UP000032633"/>
    </source>
</evidence>
<comment type="subunit">
    <text evidence="5">Part of the 50S ribosomal subunit; part of the 5S rRNA/L5/L18/L25 subcomplex. Contacts the 5S rRNA. Binds to the 5S rRNA independently of L5 and L18.</text>
</comment>
<dbReference type="STRING" id="1126833.VN24_10390"/>
<dbReference type="InterPro" id="IPR011035">
    <property type="entry name" value="Ribosomal_bL25/Gln-tRNA_synth"/>
</dbReference>
<dbReference type="InterPro" id="IPR020056">
    <property type="entry name" value="Rbsml_bL25/Gln-tRNA_synth_N"/>
</dbReference>
<dbReference type="GO" id="GO:0003735">
    <property type="term" value="F:structural constituent of ribosome"/>
    <property type="evidence" value="ECO:0007669"/>
    <property type="project" value="InterPro"/>
</dbReference>
<keyword evidence="4 5" id="KW-0687">Ribonucleoprotein</keyword>
<evidence type="ECO:0000259" key="7">
    <source>
        <dbReference type="Pfam" id="PF01386"/>
    </source>
</evidence>
<dbReference type="Pfam" id="PF01386">
    <property type="entry name" value="Ribosomal_L25p"/>
    <property type="match status" value="1"/>
</dbReference>
<dbReference type="PANTHER" id="PTHR33284:SF1">
    <property type="entry name" value="RIBOSOMAL PROTEIN L25_GLN-TRNA SYNTHETASE, ANTI-CODON-BINDING DOMAIN-CONTAINING PROTEIN"/>
    <property type="match status" value="1"/>
</dbReference>
<dbReference type="InterPro" id="IPR001021">
    <property type="entry name" value="Ribosomal_bL25_long"/>
</dbReference>
<keyword evidence="10" id="KW-1185">Reference proteome</keyword>
<accession>A0A0D5NIV4</accession>
<dbReference type="PATRIC" id="fig|1126833.4.peg.2288"/>
<dbReference type="HOGENOM" id="CLU_075939_2_1_9"/>
<evidence type="ECO:0000256" key="1">
    <source>
        <dbReference type="ARBA" id="ARBA00022730"/>
    </source>
</evidence>
<keyword evidence="1 5" id="KW-0699">rRNA-binding</keyword>
<dbReference type="GO" id="GO:0006412">
    <property type="term" value="P:translation"/>
    <property type="evidence" value="ECO:0007669"/>
    <property type="project" value="UniProtKB-UniRule"/>
</dbReference>
<dbReference type="InterPro" id="IPR020057">
    <property type="entry name" value="Ribosomal_bL25_b-dom"/>
</dbReference>
<evidence type="ECO:0000256" key="3">
    <source>
        <dbReference type="ARBA" id="ARBA00022980"/>
    </source>
</evidence>
<evidence type="ECO:0000313" key="9">
    <source>
        <dbReference type="EMBL" id="AJY74922.1"/>
    </source>
</evidence>
<feature type="region of interest" description="Disordered" evidence="6">
    <location>
        <begin position="1"/>
        <end position="20"/>
    </location>
</feature>
<dbReference type="KEGG" id="pbj:VN24_10390"/>
<dbReference type="GO" id="GO:0022625">
    <property type="term" value="C:cytosolic large ribosomal subunit"/>
    <property type="evidence" value="ECO:0007669"/>
    <property type="project" value="TreeGrafter"/>
</dbReference>
<dbReference type="GO" id="GO:0008097">
    <property type="term" value="F:5S rRNA binding"/>
    <property type="evidence" value="ECO:0007669"/>
    <property type="project" value="InterPro"/>
</dbReference>
<protein>
    <recommendedName>
        <fullName evidence="5">Large ribosomal subunit protein bL25</fullName>
    </recommendedName>
    <alternativeName>
        <fullName evidence="5">General stress protein CTC</fullName>
    </alternativeName>
</protein>
<dbReference type="SUPFAM" id="SSF50715">
    <property type="entry name" value="Ribosomal protein L25-like"/>
    <property type="match status" value="1"/>
</dbReference>
<comment type="function">
    <text evidence="5">This is one of the proteins that binds to the 5S RNA in the ribosome where it forms part of the central protuberance.</text>
</comment>
<evidence type="ECO:0000256" key="5">
    <source>
        <dbReference type="HAMAP-Rule" id="MF_01334"/>
    </source>
</evidence>
<dbReference type="Gene3D" id="2.40.240.10">
    <property type="entry name" value="Ribosomal Protein L25, Chain P"/>
    <property type="match status" value="1"/>
</dbReference>
<reference evidence="10" key="2">
    <citation type="submission" date="2015-03" db="EMBL/GenBank/DDBJ databases">
        <title>Genome sequence of Paenibacillus beijingensis strain DSM 24997T.</title>
        <authorList>
            <person name="Kwak Y."/>
            <person name="Shin J.-H."/>
        </authorList>
    </citation>
    <scope>NUCLEOTIDE SEQUENCE [LARGE SCALE GENOMIC DNA]</scope>
    <source>
        <strain evidence="10">DSM 24997</strain>
    </source>
</reference>
<evidence type="ECO:0000256" key="4">
    <source>
        <dbReference type="ARBA" id="ARBA00023274"/>
    </source>
</evidence>
<keyword evidence="2 5" id="KW-0694">RNA-binding</keyword>
<feature type="compositionally biased region" description="Basic and acidic residues" evidence="6">
    <location>
        <begin position="196"/>
        <end position="216"/>
    </location>
</feature>
<dbReference type="HAMAP" id="MF_01334">
    <property type="entry name" value="Ribosomal_bL25_CTC"/>
    <property type="match status" value="1"/>
</dbReference>
<sequence>MSLSMTAEHRPVGTKGSLHQLRKQGKVPAVVYGKNIQGSAPLAIEEKELLALLRSHPHAVIDIEVPGSGKQPVMVTDVQRDPLTRQVLHIDLHQINMNEEVKTQVRLELTGDSAGVREGGVLSLLQHDIEIQCLPANIPEAIEVDVSALDIGDMLHVSDLKLPANVQAVSVPDLAVVSVMAPQKDLTAEEAEDAAVEEKEADSRAEEAELEETKSL</sequence>
<dbReference type="RefSeq" id="WP_045670355.1">
    <property type="nucleotide sequence ID" value="NZ_CP011058.1"/>
</dbReference>
<evidence type="ECO:0000256" key="2">
    <source>
        <dbReference type="ARBA" id="ARBA00022884"/>
    </source>
</evidence>
<feature type="domain" description="Large ribosomal subunit protein bL25 beta" evidence="8">
    <location>
        <begin position="100"/>
        <end position="183"/>
    </location>
</feature>
<dbReference type="Gene3D" id="2.170.120.20">
    <property type="entry name" value="Ribosomal protein L25, beta domain"/>
    <property type="match status" value="1"/>
</dbReference>
<name>A0A0D5NIV4_9BACL</name>
<comment type="similarity">
    <text evidence="5">Belongs to the bacterial ribosomal protein bL25 family. CTC subfamily.</text>
</comment>
<evidence type="ECO:0000259" key="8">
    <source>
        <dbReference type="Pfam" id="PF14693"/>
    </source>
</evidence>
<dbReference type="InterPro" id="IPR037121">
    <property type="entry name" value="Ribosomal_bL25_C"/>
</dbReference>
<dbReference type="PANTHER" id="PTHR33284">
    <property type="entry name" value="RIBOSOMAL PROTEIN L25/GLN-TRNA SYNTHETASE, ANTI-CODON-BINDING DOMAIN-CONTAINING PROTEIN"/>
    <property type="match status" value="1"/>
</dbReference>
<evidence type="ECO:0000256" key="6">
    <source>
        <dbReference type="SAM" id="MobiDB-lite"/>
    </source>
</evidence>
<dbReference type="OrthoDB" id="9790002at2"/>
<gene>
    <name evidence="5" type="primary">rplY</name>
    <name evidence="5" type="synonym">ctc</name>
    <name evidence="9" type="ORF">VN24_10390</name>
</gene>
<organism evidence="9 10">
    <name type="scientific">Paenibacillus beijingensis</name>
    <dbReference type="NCBI Taxonomy" id="1126833"/>
    <lineage>
        <taxon>Bacteria</taxon>
        <taxon>Bacillati</taxon>
        <taxon>Bacillota</taxon>
        <taxon>Bacilli</taxon>
        <taxon>Bacillales</taxon>
        <taxon>Paenibacillaceae</taxon>
        <taxon>Paenibacillus</taxon>
    </lineage>
</organism>
<proteinExistence type="inferred from homology"/>
<dbReference type="CDD" id="cd00495">
    <property type="entry name" value="Ribosomal_L25_TL5_CTC"/>
    <property type="match status" value="1"/>
</dbReference>
<feature type="domain" description="Large ribosomal subunit protein bL25 L25" evidence="7">
    <location>
        <begin position="6"/>
        <end position="92"/>
    </location>
</feature>
<dbReference type="InterPro" id="IPR020930">
    <property type="entry name" value="Ribosomal_uL5_bac-type"/>
</dbReference>
<dbReference type="Proteomes" id="UP000032633">
    <property type="component" value="Chromosome"/>
</dbReference>
<dbReference type="InterPro" id="IPR029751">
    <property type="entry name" value="Ribosomal_L25_dom"/>
</dbReference>
<dbReference type="EMBL" id="CP011058">
    <property type="protein sequence ID" value="AJY74922.1"/>
    <property type="molecule type" value="Genomic_DNA"/>
</dbReference>
<dbReference type="NCBIfam" id="TIGR00731">
    <property type="entry name" value="bL25_bact_ctc"/>
    <property type="match status" value="1"/>
</dbReference>
<keyword evidence="3 5" id="KW-0689">Ribosomal protein</keyword>
<dbReference type="AlphaFoldDB" id="A0A0D5NIV4"/>
<reference evidence="9 10" key="1">
    <citation type="journal article" date="2015" name="J. Biotechnol.">
        <title>Complete genome sequence of Paenibacillus beijingensis 7188(T) (=DSM 24997(T)), a novel rhizobacterium from jujube garden soil.</title>
        <authorList>
            <person name="Kwak Y."/>
            <person name="Shin J.H."/>
        </authorList>
    </citation>
    <scope>NUCLEOTIDE SEQUENCE [LARGE SCALE GENOMIC DNA]</scope>
    <source>
        <strain evidence="9 10">DSM 24997</strain>
    </source>
</reference>
<feature type="region of interest" description="Disordered" evidence="6">
    <location>
        <begin position="188"/>
        <end position="216"/>
    </location>
</feature>
<dbReference type="Pfam" id="PF14693">
    <property type="entry name" value="Ribosomal_TL5_C"/>
    <property type="match status" value="1"/>
</dbReference>